<gene>
    <name evidence="2" type="ORF">SEMRO_5_G004151.1</name>
</gene>
<dbReference type="EMBL" id="CAICTM010000005">
    <property type="protein sequence ID" value="CAB9496441.1"/>
    <property type="molecule type" value="Genomic_DNA"/>
</dbReference>
<organism evidence="2 3">
    <name type="scientific">Seminavis robusta</name>
    <dbReference type="NCBI Taxonomy" id="568900"/>
    <lineage>
        <taxon>Eukaryota</taxon>
        <taxon>Sar</taxon>
        <taxon>Stramenopiles</taxon>
        <taxon>Ochrophyta</taxon>
        <taxon>Bacillariophyta</taxon>
        <taxon>Bacillariophyceae</taxon>
        <taxon>Bacillariophycidae</taxon>
        <taxon>Naviculales</taxon>
        <taxon>Naviculaceae</taxon>
        <taxon>Seminavis</taxon>
    </lineage>
</organism>
<accession>A0A9N8D930</accession>
<sequence length="111" mass="13130">MINQQTVGRFSRKELDIRYVALKRFRRIRAPATPKSNIPQRDIFQPVHQRPFGQPPSRANQLTLCWYLPYGRDQQTCPKQSTTCIRKRVCLPHRTLSSQERFEQVFRSASN</sequence>
<dbReference type="Proteomes" id="UP001153069">
    <property type="component" value="Unassembled WGS sequence"/>
</dbReference>
<evidence type="ECO:0000256" key="1">
    <source>
        <dbReference type="SAM" id="MobiDB-lite"/>
    </source>
</evidence>
<evidence type="ECO:0000313" key="3">
    <source>
        <dbReference type="Proteomes" id="UP001153069"/>
    </source>
</evidence>
<dbReference type="AlphaFoldDB" id="A0A9N8D930"/>
<keyword evidence="3" id="KW-1185">Reference proteome</keyword>
<comment type="caution">
    <text evidence="2">The sequence shown here is derived from an EMBL/GenBank/DDBJ whole genome shotgun (WGS) entry which is preliminary data.</text>
</comment>
<feature type="region of interest" description="Disordered" evidence="1">
    <location>
        <begin position="31"/>
        <end position="55"/>
    </location>
</feature>
<reference evidence="2" key="1">
    <citation type="submission" date="2020-06" db="EMBL/GenBank/DDBJ databases">
        <authorList>
            <consortium name="Plant Systems Biology data submission"/>
        </authorList>
    </citation>
    <scope>NUCLEOTIDE SEQUENCE</scope>
    <source>
        <strain evidence="2">D6</strain>
    </source>
</reference>
<evidence type="ECO:0000313" key="2">
    <source>
        <dbReference type="EMBL" id="CAB9496441.1"/>
    </source>
</evidence>
<name>A0A9N8D930_9STRA</name>
<protein>
    <submittedName>
        <fullName evidence="2">Uncharacterized protein</fullName>
    </submittedName>
</protein>
<proteinExistence type="predicted"/>